<name>A0A8D8VKP5_9HEMI</name>
<accession>A0A8D8VKP5</accession>
<dbReference type="EMBL" id="HBUF01065548">
    <property type="protein sequence ID" value="CAG6627508.1"/>
    <property type="molecule type" value="Transcribed_RNA"/>
</dbReference>
<dbReference type="CDD" id="cd19817">
    <property type="entry name" value="Bbox1_ANCHR-like"/>
    <property type="match status" value="1"/>
</dbReference>
<sequence>MDPKDIEIEARLQRLRNQDQTKPNTTEDQLAARLANLKGSVNRQGVTDSDLTERLANVKAGNKAIPSECELEERLAKIKGVSVPSTAAAVPSNTNILITVKKTEAEQVNDLLKQMVTETDIDSHVTSSTTRLQDARNPIRSSKDGTLPRPSSSSTKQDTMAYVEKLVAEAKLTPYHQDGESSSSEEDSNDVDDWCTICNEDAAVRCKGCSGDLYCTSCYREFHTPSDTEDDHRCEKFVKQKKKTRETAL</sequence>
<evidence type="ECO:0000313" key="2">
    <source>
        <dbReference type="EMBL" id="CAG6627508.1"/>
    </source>
</evidence>
<dbReference type="Pfam" id="PF22586">
    <property type="entry name" value="ANCHR-like_BBOX"/>
    <property type="match status" value="1"/>
</dbReference>
<organism evidence="2">
    <name type="scientific">Cacopsylla melanoneura</name>
    <dbReference type="NCBI Taxonomy" id="428564"/>
    <lineage>
        <taxon>Eukaryota</taxon>
        <taxon>Metazoa</taxon>
        <taxon>Ecdysozoa</taxon>
        <taxon>Arthropoda</taxon>
        <taxon>Hexapoda</taxon>
        <taxon>Insecta</taxon>
        <taxon>Pterygota</taxon>
        <taxon>Neoptera</taxon>
        <taxon>Paraneoptera</taxon>
        <taxon>Hemiptera</taxon>
        <taxon>Sternorrhyncha</taxon>
        <taxon>Psylloidea</taxon>
        <taxon>Psyllidae</taxon>
        <taxon>Psyllinae</taxon>
        <taxon>Cacopsylla</taxon>
    </lineage>
</organism>
<dbReference type="PANTHER" id="PTHR46603:SF1">
    <property type="entry name" value="ABSCISSION_NOCUT CHECKPOINT REGULATOR"/>
    <property type="match status" value="1"/>
</dbReference>
<feature type="region of interest" description="Disordered" evidence="1">
    <location>
        <begin position="122"/>
        <end position="158"/>
    </location>
</feature>
<reference evidence="2" key="1">
    <citation type="submission" date="2021-05" db="EMBL/GenBank/DDBJ databases">
        <authorList>
            <person name="Alioto T."/>
            <person name="Alioto T."/>
            <person name="Gomez Garrido J."/>
        </authorList>
    </citation>
    <scope>NUCLEOTIDE SEQUENCE</scope>
</reference>
<dbReference type="InterPro" id="IPR044553">
    <property type="entry name" value="Bbox1_ANCHR"/>
</dbReference>
<evidence type="ECO:0000256" key="1">
    <source>
        <dbReference type="SAM" id="MobiDB-lite"/>
    </source>
</evidence>
<dbReference type="SUPFAM" id="SSF57845">
    <property type="entry name" value="B-box zinc-binding domain"/>
    <property type="match status" value="1"/>
</dbReference>
<protein>
    <submittedName>
        <fullName evidence="2">Abscission/NoCut checkpoint regulator</fullName>
    </submittedName>
</protein>
<proteinExistence type="predicted"/>
<feature type="compositionally biased region" description="Polar residues" evidence="1">
    <location>
        <begin position="149"/>
        <end position="158"/>
    </location>
</feature>
<dbReference type="PANTHER" id="PTHR46603">
    <property type="entry name" value="ABSCISSION/NOCUT CHECKPOINT REGULATOR"/>
    <property type="match status" value="1"/>
</dbReference>
<dbReference type="AlphaFoldDB" id="A0A8D8VKP5"/>